<organism evidence="3">
    <name type="scientific">mine drainage metagenome</name>
    <dbReference type="NCBI Taxonomy" id="410659"/>
    <lineage>
        <taxon>unclassified sequences</taxon>
        <taxon>metagenomes</taxon>
        <taxon>ecological metagenomes</taxon>
    </lineage>
</organism>
<name>A0A1J5SWK6_9ZZZZ</name>
<accession>A0A1J5SWK6</accession>
<gene>
    <name evidence="3" type="primary">topB_5</name>
    <name evidence="3" type="ORF">GALL_117770</name>
</gene>
<dbReference type="AlphaFoldDB" id="A0A1J5SWK6"/>
<dbReference type="SUPFAM" id="SSF56712">
    <property type="entry name" value="Prokaryotic type I DNA topoisomerase"/>
    <property type="match status" value="1"/>
</dbReference>
<dbReference type="InterPro" id="IPR000380">
    <property type="entry name" value="Topo_IA"/>
</dbReference>
<dbReference type="GO" id="GO:0006310">
    <property type="term" value="P:DNA recombination"/>
    <property type="evidence" value="ECO:0007669"/>
    <property type="project" value="TreeGrafter"/>
</dbReference>
<evidence type="ECO:0000256" key="1">
    <source>
        <dbReference type="ARBA" id="ARBA00023235"/>
    </source>
</evidence>
<proteinExistence type="predicted"/>
<evidence type="ECO:0000313" key="3">
    <source>
        <dbReference type="EMBL" id="OIR05980.1"/>
    </source>
</evidence>
<feature type="domain" description="Topo IA-type catalytic" evidence="2">
    <location>
        <begin position="1"/>
        <end position="164"/>
    </location>
</feature>
<dbReference type="PANTHER" id="PTHR11390:SF21">
    <property type="entry name" value="DNA TOPOISOMERASE 3-ALPHA"/>
    <property type="match status" value="1"/>
</dbReference>
<dbReference type="PROSITE" id="PS52039">
    <property type="entry name" value="TOPO_IA_2"/>
    <property type="match status" value="1"/>
</dbReference>
<dbReference type="Gene3D" id="1.10.460.10">
    <property type="entry name" value="Topoisomerase I, domain 2"/>
    <property type="match status" value="1"/>
</dbReference>
<reference evidence="3" key="1">
    <citation type="submission" date="2016-10" db="EMBL/GenBank/DDBJ databases">
        <title>Sequence of Gallionella enrichment culture.</title>
        <authorList>
            <person name="Poehlein A."/>
            <person name="Muehling M."/>
            <person name="Daniel R."/>
        </authorList>
    </citation>
    <scope>NUCLEOTIDE SEQUENCE</scope>
</reference>
<dbReference type="InterPro" id="IPR023405">
    <property type="entry name" value="Topo_IA_core_domain"/>
</dbReference>
<dbReference type="PANTHER" id="PTHR11390">
    <property type="entry name" value="PROKARYOTIC DNA TOPOISOMERASE"/>
    <property type="match status" value="1"/>
</dbReference>
<dbReference type="Pfam" id="PF01131">
    <property type="entry name" value="Topoisom_bac"/>
    <property type="match status" value="1"/>
</dbReference>
<dbReference type="GO" id="GO:0006281">
    <property type="term" value="P:DNA repair"/>
    <property type="evidence" value="ECO:0007669"/>
    <property type="project" value="TreeGrafter"/>
</dbReference>
<dbReference type="GO" id="GO:0003677">
    <property type="term" value="F:DNA binding"/>
    <property type="evidence" value="ECO:0007669"/>
    <property type="project" value="InterPro"/>
</dbReference>
<dbReference type="EMBL" id="MLJW01000046">
    <property type="protein sequence ID" value="OIR05980.1"/>
    <property type="molecule type" value="Genomic_DNA"/>
</dbReference>
<evidence type="ECO:0000259" key="2">
    <source>
        <dbReference type="PROSITE" id="PS52039"/>
    </source>
</evidence>
<sequence>MANALDISKFEVGSAVRGRAYVREGKTVPPRYFVEGDLILIMDDIGRYANIGKEDAAILREKNSTGSGKAGIGTARTRGEVIKKLFDDGFLYKEKAKGKKSPIVMPSEKSIALYEKLSQCGTAKVLISPEMTAKWETGLTMIERGEITPAQFMDQLYKFIMQLTTDMTANPTNPYFGKPRAAAGDGTVKSNCDEKHPKDGQLCDKCKDGQLLTMKVVKKESSAFGKLYVKCDNKKCDYFGEFIKL</sequence>
<comment type="caution">
    <text evidence="3">The sequence shown here is derived from an EMBL/GenBank/DDBJ whole genome shotgun (WGS) entry which is preliminary data.</text>
</comment>
<dbReference type="InterPro" id="IPR013497">
    <property type="entry name" value="Topo_IA_cen"/>
</dbReference>
<protein>
    <submittedName>
        <fullName evidence="3">DNA topoisomerase 3</fullName>
        <ecNumber evidence="3">5.99.1.2</ecNumber>
    </submittedName>
</protein>
<keyword evidence="1 3" id="KW-0413">Isomerase</keyword>
<dbReference type="InterPro" id="IPR013824">
    <property type="entry name" value="Topo_IA_cen_sub1"/>
</dbReference>
<dbReference type="EC" id="5.99.1.2" evidence="3"/>
<dbReference type="GO" id="GO:0003917">
    <property type="term" value="F:DNA topoisomerase type I (single strand cut, ATP-independent) activity"/>
    <property type="evidence" value="ECO:0007669"/>
    <property type="project" value="InterPro"/>
</dbReference>
<dbReference type="GO" id="GO:0006265">
    <property type="term" value="P:DNA topological change"/>
    <property type="evidence" value="ECO:0007669"/>
    <property type="project" value="InterPro"/>
</dbReference>
<dbReference type="GO" id="GO:0043597">
    <property type="term" value="C:cytoplasmic replication fork"/>
    <property type="evidence" value="ECO:0007669"/>
    <property type="project" value="TreeGrafter"/>
</dbReference>